<accession>A0A7C4HEU1</accession>
<gene>
    <name evidence="1" type="ORF">ENU14_06890</name>
</gene>
<dbReference type="AlphaFoldDB" id="A0A7C4HEU1"/>
<reference evidence="1" key="1">
    <citation type="journal article" date="2020" name="mSystems">
        <title>Genome- and Community-Level Interaction Insights into Carbon Utilization and Element Cycling Functions of Hydrothermarchaeota in Hydrothermal Sediment.</title>
        <authorList>
            <person name="Zhou Z."/>
            <person name="Liu Y."/>
            <person name="Xu W."/>
            <person name="Pan J."/>
            <person name="Luo Z.H."/>
            <person name="Li M."/>
        </authorList>
    </citation>
    <scope>NUCLEOTIDE SEQUENCE [LARGE SCALE GENOMIC DNA]</scope>
    <source>
        <strain evidence="1">SpSt-642</strain>
    </source>
</reference>
<comment type="caution">
    <text evidence="1">The sequence shown here is derived from an EMBL/GenBank/DDBJ whole genome shotgun (WGS) entry which is preliminary data.</text>
</comment>
<evidence type="ECO:0000313" key="1">
    <source>
        <dbReference type="EMBL" id="HGM59291.1"/>
    </source>
</evidence>
<dbReference type="EMBL" id="DTBJ01000057">
    <property type="protein sequence ID" value="HGM59291.1"/>
    <property type="molecule type" value="Genomic_DNA"/>
</dbReference>
<name>A0A7C4HEU1_STAMA</name>
<sequence>MSFTYIFISKTSKNELNTVIISNDKIVINNVDYPIQDIEYVEGEIVEHSRIEKISGDKVSTEFLPSGVIRIKIRNKDSFEFSIINPLNTVEEFVLKLNNVFDKINADKFYLKESSVYKVTYSRI</sequence>
<protein>
    <submittedName>
        <fullName evidence="1">Uncharacterized protein</fullName>
    </submittedName>
</protein>
<organism evidence="1">
    <name type="scientific">Staphylothermus marinus</name>
    <dbReference type="NCBI Taxonomy" id="2280"/>
    <lineage>
        <taxon>Archaea</taxon>
        <taxon>Thermoproteota</taxon>
        <taxon>Thermoprotei</taxon>
        <taxon>Desulfurococcales</taxon>
        <taxon>Desulfurococcaceae</taxon>
        <taxon>Staphylothermus</taxon>
    </lineage>
</organism>
<proteinExistence type="predicted"/>